<keyword evidence="3" id="KW-0489">Methyltransferase</keyword>
<keyword evidence="10" id="KW-1185">Reference proteome</keyword>
<dbReference type="SUPFAM" id="SSF53335">
    <property type="entry name" value="S-adenosyl-L-methionine-dependent methyltransferases"/>
    <property type="match status" value="1"/>
</dbReference>
<dbReference type="OrthoDB" id="8300214at2759"/>
<dbReference type="GO" id="GO:0032259">
    <property type="term" value="P:methylation"/>
    <property type="evidence" value="ECO:0007669"/>
    <property type="project" value="UniProtKB-KW"/>
</dbReference>
<name>A0A813TPB7_9BILA</name>
<dbReference type="Pfam" id="PF13489">
    <property type="entry name" value="Methyltransf_23"/>
    <property type="match status" value="1"/>
</dbReference>
<dbReference type="PANTHER" id="PTHR44307">
    <property type="entry name" value="PHOSPHOETHANOLAMINE METHYLTRANSFERASE"/>
    <property type="match status" value="1"/>
</dbReference>
<dbReference type="EC" id="2.1.1.103" evidence="5"/>
<evidence type="ECO:0000256" key="4">
    <source>
        <dbReference type="ARBA" id="ARBA00022679"/>
    </source>
</evidence>
<sequence>MDKKIDQVTAELRSYLPDVKQKSVVVLLHDVENPAPYMQLLNDASQTILFTNSSSTYKQIDNEKLPKTNNVILNCAEFKNCELQPNSADVGVMIKSFNLLSVKEKESVLSKLLTVLSDDAYCFVYEKEWIKDNENHSSTPIDLINYFHSSTSKHSDNKTNYGFALVSVRPLQTYVQLKSEPFHLCFLFKKVHYIDAPETLRDFLDQQQYSKNSVLRYEKIFGPGFVSTGGLDTTKEFVATLDLKPEHRVLDIGAGIGGGDIFIAKTYGCSVIGVDLSTNMVGIAWERLLGLTDAKIKVSFEIGDVMKLEYDNNSFDVVYSRDCILHIQDKHELFTRIYNWLKPGGKLFITDYCCGKKPWSKDYEAYVNDRRYNLLTVQEYGKYLEDVGFKQVEPVDGTNRFADCLKVELERINSMKNEFISEFSDEDYKHLVDGWESKLARTSEGHQRWGIFRATK</sequence>
<evidence type="ECO:0000256" key="6">
    <source>
        <dbReference type="ARBA" id="ARBA00047619"/>
    </source>
</evidence>
<proteinExistence type="predicted"/>
<comment type="pathway">
    <text evidence="2">Lipid metabolism.</text>
</comment>
<dbReference type="PANTHER" id="PTHR44307:SF2">
    <property type="entry name" value="PHOSPHOETHANOLAMINE METHYLTRANSFERASE ISOFORM X1"/>
    <property type="match status" value="1"/>
</dbReference>
<evidence type="ECO:0000256" key="5">
    <source>
        <dbReference type="ARBA" id="ARBA00035674"/>
    </source>
</evidence>
<dbReference type="EMBL" id="CAJOBC010000559">
    <property type="protein sequence ID" value="CAF3600554.1"/>
    <property type="molecule type" value="Genomic_DNA"/>
</dbReference>
<gene>
    <name evidence="8" type="ORF">GPM918_LOCUS4216</name>
    <name evidence="9" type="ORF">SRO942_LOCUS4216</name>
</gene>
<dbReference type="EMBL" id="CAJNOQ010000559">
    <property type="protein sequence ID" value="CAF0814569.1"/>
    <property type="molecule type" value="Genomic_DNA"/>
</dbReference>
<protein>
    <recommendedName>
        <fullName evidence="5">phosphoethanolamine N-methyltransferase</fullName>
        <ecNumber evidence="5">2.1.1.103</ecNumber>
    </recommendedName>
</protein>
<evidence type="ECO:0000256" key="7">
    <source>
        <dbReference type="ARBA" id="ARBA00047841"/>
    </source>
</evidence>
<comment type="pathway">
    <text evidence="1">Phospholipid metabolism; phosphatidylcholine biosynthesis.</text>
</comment>
<dbReference type="CDD" id="cd02440">
    <property type="entry name" value="AdoMet_MTases"/>
    <property type="match status" value="1"/>
</dbReference>
<dbReference type="Proteomes" id="UP000681722">
    <property type="component" value="Unassembled WGS sequence"/>
</dbReference>
<dbReference type="GO" id="GO:0000234">
    <property type="term" value="F:phosphoethanolamine N-methyltransferase activity"/>
    <property type="evidence" value="ECO:0007669"/>
    <property type="project" value="UniProtKB-EC"/>
</dbReference>
<accession>A0A813TPB7</accession>
<evidence type="ECO:0000313" key="8">
    <source>
        <dbReference type="EMBL" id="CAF0814569.1"/>
    </source>
</evidence>
<organism evidence="8 10">
    <name type="scientific">Didymodactylos carnosus</name>
    <dbReference type="NCBI Taxonomy" id="1234261"/>
    <lineage>
        <taxon>Eukaryota</taxon>
        <taxon>Metazoa</taxon>
        <taxon>Spiralia</taxon>
        <taxon>Gnathifera</taxon>
        <taxon>Rotifera</taxon>
        <taxon>Eurotatoria</taxon>
        <taxon>Bdelloidea</taxon>
        <taxon>Philodinida</taxon>
        <taxon>Philodinidae</taxon>
        <taxon>Didymodactylos</taxon>
    </lineage>
</organism>
<dbReference type="InterPro" id="IPR029063">
    <property type="entry name" value="SAM-dependent_MTases_sf"/>
</dbReference>
<keyword evidence="4" id="KW-0808">Transferase</keyword>
<evidence type="ECO:0000313" key="9">
    <source>
        <dbReference type="EMBL" id="CAF3600554.1"/>
    </source>
</evidence>
<evidence type="ECO:0000313" key="10">
    <source>
        <dbReference type="Proteomes" id="UP000663829"/>
    </source>
</evidence>
<evidence type="ECO:0000256" key="2">
    <source>
        <dbReference type="ARBA" id="ARBA00005189"/>
    </source>
</evidence>
<comment type="caution">
    <text evidence="8">The sequence shown here is derived from an EMBL/GenBank/DDBJ whole genome shotgun (WGS) entry which is preliminary data.</text>
</comment>
<evidence type="ECO:0000256" key="1">
    <source>
        <dbReference type="ARBA" id="ARBA00004969"/>
    </source>
</evidence>
<reference evidence="8" key="1">
    <citation type="submission" date="2021-02" db="EMBL/GenBank/DDBJ databases">
        <authorList>
            <person name="Nowell W R."/>
        </authorList>
    </citation>
    <scope>NUCLEOTIDE SEQUENCE</scope>
</reference>
<dbReference type="Gene3D" id="3.40.50.150">
    <property type="entry name" value="Vaccinia Virus protein VP39"/>
    <property type="match status" value="2"/>
</dbReference>
<comment type="catalytic activity">
    <reaction evidence="6">
        <text>N,N-dimethylethanolamine phosphate + S-adenosyl-L-methionine = phosphocholine + S-adenosyl-L-homocysteine + H(+)</text>
        <dbReference type="Rhea" id="RHEA:25325"/>
        <dbReference type="ChEBI" id="CHEBI:15378"/>
        <dbReference type="ChEBI" id="CHEBI:57856"/>
        <dbReference type="ChEBI" id="CHEBI:58641"/>
        <dbReference type="ChEBI" id="CHEBI:59789"/>
        <dbReference type="ChEBI" id="CHEBI:295975"/>
        <dbReference type="EC" id="2.1.1.103"/>
    </reaction>
    <physiologicalReaction direction="left-to-right" evidence="6">
        <dbReference type="Rhea" id="RHEA:25326"/>
    </physiologicalReaction>
</comment>
<dbReference type="Proteomes" id="UP000663829">
    <property type="component" value="Unassembled WGS sequence"/>
</dbReference>
<comment type="catalytic activity">
    <reaction evidence="7">
        <text>N-methylethanolamine phosphate + S-adenosyl-L-methionine = N,N-dimethylethanolamine phosphate + S-adenosyl-L-homocysteine + H(+)</text>
        <dbReference type="Rhea" id="RHEA:25321"/>
        <dbReference type="ChEBI" id="CHEBI:15378"/>
        <dbReference type="ChEBI" id="CHEBI:57781"/>
        <dbReference type="ChEBI" id="CHEBI:57856"/>
        <dbReference type="ChEBI" id="CHEBI:58641"/>
        <dbReference type="ChEBI" id="CHEBI:59789"/>
        <dbReference type="EC" id="2.1.1.103"/>
    </reaction>
    <physiologicalReaction direction="left-to-right" evidence="7">
        <dbReference type="Rhea" id="RHEA:25322"/>
    </physiologicalReaction>
</comment>
<evidence type="ECO:0000256" key="3">
    <source>
        <dbReference type="ARBA" id="ARBA00022603"/>
    </source>
</evidence>
<dbReference type="AlphaFoldDB" id="A0A813TPB7"/>